<name>A0AAE0Q5S6_9TELE</name>
<organism evidence="1 2">
    <name type="scientific">Hemibagrus guttatus</name>
    <dbReference type="NCBI Taxonomy" id="175788"/>
    <lineage>
        <taxon>Eukaryota</taxon>
        <taxon>Metazoa</taxon>
        <taxon>Chordata</taxon>
        <taxon>Craniata</taxon>
        <taxon>Vertebrata</taxon>
        <taxon>Euteleostomi</taxon>
        <taxon>Actinopterygii</taxon>
        <taxon>Neopterygii</taxon>
        <taxon>Teleostei</taxon>
        <taxon>Ostariophysi</taxon>
        <taxon>Siluriformes</taxon>
        <taxon>Bagridae</taxon>
        <taxon>Hemibagrus</taxon>
    </lineage>
</organism>
<dbReference type="Proteomes" id="UP001274896">
    <property type="component" value="Unassembled WGS sequence"/>
</dbReference>
<sequence length="61" mass="6484">MASPPLGVVSVLSLRNGFRCVLDIDALVEDVLLAVGEQVGHENINSASRMNKAVGALFFNK</sequence>
<comment type="caution">
    <text evidence="1">The sequence shown here is derived from an EMBL/GenBank/DDBJ whole genome shotgun (WGS) entry which is preliminary data.</text>
</comment>
<gene>
    <name evidence="1" type="ORF">QTP70_014447</name>
</gene>
<protein>
    <submittedName>
        <fullName evidence="1">Uncharacterized protein</fullName>
    </submittedName>
</protein>
<accession>A0AAE0Q5S6</accession>
<evidence type="ECO:0000313" key="1">
    <source>
        <dbReference type="EMBL" id="KAK3514332.1"/>
    </source>
</evidence>
<dbReference type="AlphaFoldDB" id="A0AAE0Q5S6"/>
<dbReference type="EMBL" id="JAUCMX010000021">
    <property type="protein sequence ID" value="KAK3514332.1"/>
    <property type="molecule type" value="Genomic_DNA"/>
</dbReference>
<keyword evidence="2" id="KW-1185">Reference proteome</keyword>
<reference evidence="1" key="1">
    <citation type="submission" date="2023-06" db="EMBL/GenBank/DDBJ databases">
        <title>Male Hemibagrus guttatus genome.</title>
        <authorList>
            <person name="Bian C."/>
        </authorList>
    </citation>
    <scope>NUCLEOTIDE SEQUENCE</scope>
    <source>
        <strain evidence="1">Male_cb2023</strain>
        <tissue evidence="1">Muscle</tissue>
    </source>
</reference>
<proteinExistence type="predicted"/>
<evidence type="ECO:0000313" key="2">
    <source>
        <dbReference type="Proteomes" id="UP001274896"/>
    </source>
</evidence>